<keyword evidence="2" id="KW-0812">Transmembrane</keyword>
<accession>A0ABX8EG78</accession>
<keyword evidence="2" id="KW-1133">Transmembrane helix</keyword>
<feature type="region of interest" description="Disordered" evidence="1">
    <location>
        <begin position="62"/>
        <end position="91"/>
    </location>
</feature>
<evidence type="ECO:0000256" key="2">
    <source>
        <dbReference type="SAM" id="Phobius"/>
    </source>
</evidence>
<evidence type="ECO:0008006" key="6">
    <source>
        <dbReference type="Google" id="ProtNLM"/>
    </source>
</evidence>
<evidence type="ECO:0000313" key="5">
    <source>
        <dbReference type="Proteomes" id="UP000679307"/>
    </source>
</evidence>
<organism evidence="4 5">
    <name type="scientific">Nocardioides aquaticus</name>
    <dbReference type="NCBI Taxonomy" id="160826"/>
    <lineage>
        <taxon>Bacteria</taxon>
        <taxon>Bacillati</taxon>
        <taxon>Actinomycetota</taxon>
        <taxon>Actinomycetes</taxon>
        <taxon>Propionibacteriales</taxon>
        <taxon>Nocardioidaceae</taxon>
        <taxon>Nocardioides</taxon>
    </lineage>
</organism>
<feature type="signal peptide" evidence="3">
    <location>
        <begin position="1"/>
        <end position="21"/>
    </location>
</feature>
<dbReference type="RefSeq" id="WP_214058802.1">
    <property type="nucleotide sequence ID" value="NZ_BAAAHS010000187.1"/>
</dbReference>
<protein>
    <recommendedName>
        <fullName evidence="6">MFS transporter</fullName>
    </recommendedName>
</protein>
<feature type="chain" id="PRO_5045737706" description="MFS transporter" evidence="3">
    <location>
        <begin position="22"/>
        <end position="91"/>
    </location>
</feature>
<keyword evidence="3" id="KW-0732">Signal</keyword>
<evidence type="ECO:0000256" key="3">
    <source>
        <dbReference type="SAM" id="SignalP"/>
    </source>
</evidence>
<reference evidence="4 5" key="1">
    <citation type="submission" date="2021-05" db="EMBL/GenBank/DDBJ databases">
        <title>Complete genome of Nocardioides aquaticus KCTC 9944T isolated from meromictic and hypersaline Ekho Lake, Antarctica.</title>
        <authorList>
            <person name="Hwang K."/>
            <person name="Kim K.M."/>
            <person name="Choe H."/>
        </authorList>
    </citation>
    <scope>NUCLEOTIDE SEQUENCE [LARGE SCALE GENOMIC DNA]</scope>
    <source>
        <strain evidence="4 5">KCTC 9944</strain>
    </source>
</reference>
<dbReference type="Proteomes" id="UP000679307">
    <property type="component" value="Chromosome"/>
</dbReference>
<proteinExistence type="predicted"/>
<dbReference type="EMBL" id="CP075371">
    <property type="protein sequence ID" value="QVT79331.1"/>
    <property type="molecule type" value="Genomic_DNA"/>
</dbReference>
<evidence type="ECO:0000256" key="1">
    <source>
        <dbReference type="SAM" id="MobiDB-lite"/>
    </source>
</evidence>
<name>A0ABX8EG78_9ACTN</name>
<feature type="transmembrane region" description="Helical" evidence="2">
    <location>
        <begin position="39"/>
        <end position="56"/>
    </location>
</feature>
<keyword evidence="5" id="KW-1185">Reference proteome</keyword>
<gene>
    <name evidence="4" type="ORF">ENKNEFLB_01712</name>
</gene>
<sequence length="91" mass="9027">MLLGAPFIGAFLILVSTPASASAAPGTGGGSVGGFGWSFLIPAAVIGLVVLGALLVTRVERSPGPDAALDDAEGTEPAEEDTERTHEDPPA</sequence>
<evidence type="ECO:0000313" key="4">
    <source>
        <dbReference type="EMBL" id="QVT79331.1"/>
    </source>
</evidence>
<feature type="compositionally biased region" description="Acidic residues" evidence="1">
    <location>
        <begin position="68"/>
        <end position="82"/>
    </location>
</feature>
<keyword evidence="2" id="KW-0472">Membrane</keyword>